<protein>
    <submittedName>
        <fullName evidence="2">Uncharacterized protein</fullName>
    </submittedName>
</protein>
<dbReference type="Proteomes" id="UP001431783">
    <property type="component" value="Unassembled WGS sequence"/>
</dbReference>
<reference evidence="2 3" key="1">
    <citation type="submission" date="2023-03" db="EMBL/GenBank/DDBJ databases">
        <title>Genome insight into feeding habits of ladybird beetles.</title>
        <authorList>
            <person name="Li H.-S."/>
            <person name="Huang Y.-H."/>
            <person name="Pang H."/>
        </authorList>
    </citation>
    <scope>NUCLEOTIDE SEQUENCE [LARGE SCALE GENOMIC DNA]</scope>
    <source>
        <strain evidence="2">SYSU_2023b</strain>
        <tissue evidence="2">Whole body</tissue>
    </source>
</reference>
<feature type="signal peptide" evidence="1">
    <location>
        <begin position="1"/>
        <end position="22"/>
    </location>
</feature>
<accession>A0AAW1VJL7</accession>
<sequence>MQTSQIMSLLLLISGWTISCFSTKPLNERSTELTWQAWLLIDESQNKHHDNSLRRRITPKSVFIAPTFSPENFPECSEGYQPDSMGRCIKIIMLNKELHLDFLLQQLNDEFGGPDDYEDEEGTTDGPLNINIPLIAMAQEEDTDVAIVVAPTNGIVQT</sequence>
<name>A0AAW1VJL7_9CUCU</name>
<feature type="chain" id="PRO_5043351585" evidence="1">
    <location>
        <begin position="23"/>
        <end position="158"/>
    </location>
</feature>
<keyword evidence="3" id="KW-1185">Reference proteome</keyword>
<gene>
    <name evidence="2" type="ORF">WA026_023021</name>
</gene>
<organism evidence="2 3">
    <name type="scientific">Henosepilachna vigintioctopunctata</name>
    <dbReference type="NCBI Taxonomy" id="420089"/>
    <lineage>
        <taxon>Eukaryota</taxon>
        <taxon>Metazoa</taxon>
        <taxon>Ecdysozoa</taxon>
        <taxon>Arthropoda</taxon>
        <taxon>Hexapoda</taxon>
        <taxon>Insecta</taxon>
        <taxon>Pterygota</taxon>
        <taxon>Neoptera</taxon>
        <taxon>Endopterygota</taxon>
        <taxon>Coleoptera</taxon>
        <taxon>Polyphaga</taxon>
        <taxon>Cucujiformia</taxon>
        <taxon>Coccinelloidea</taxon>
        <taxon>Coccinellidae</taxon>
        <taxon>Epilachninae</taxon>
        <taxon>Epilachnini</taxon>
        <taxon>Henosepilachna</taxon>
    </lineage>
</organism>
<evidence type="ECO:0000313" key="2">
    <source>
        <dbReference type="EMBL" id="KAK9892964.1"/>
    </source>
</evidence>
<dbReference type="EMBL" id="JARQZJ010000142">
    <property type="protein sequence ID" value="KAK9892964.1"/>
    <property type="molecule type" value="Genomic_DNA"/>
</dbReference>
<comment type="caution">
    <text evidence="2">The sequence shown here is derived from an EMBL/GenBank/DDBJ whole genome shotgun (WGS) entry which is preliminary data.</text>
</comment>
<keyword evidence="1" id="KW-0732">Signal</keyword>
<dbReference type="AlphaFoldDB" id="A0AAW1VJL7"/>
<evidence type="ECO:0000256" key="1">
    <source>
        <dbReference type="SAM" id="SignalP"/>
    </source>
</evidence>
<proteinExistence type="predicted"/>
<evidence type="ECO:0000313" key="3">
    <source>
        <dbReference type="Proteomes" id="UP001431783"/>
    </source>
</evidence>